<dbReference type="GO" id="GO:0003677">
    <property type="term" value="F:DNA binding"/>
    <property type="evidence" value="ECO:0007669"/>
    <property type="project" value="UniProtKB-KW"/>
</dbReference>
<gene>
    <name evidence="4" type="ORF">EHT25_02540</name>
</gene>
<dbReference type="Gene3D" id="2.40.50.1020">
    <property type="entry name" value="LytTr DNA-binding domain"/>
    <property type="match status" value="1"/>
</dbReference>
<dbReference type="PROSITE" id="PS50110">
    <property type="entry name" value="RESPONSE_REGULATORY"/>
    <property type="match status" value="1"/>
</dbReference>
<dbReference type="InterPro" id="IPR001789">
    <property type="entry name" value="Sig_transdc_resp-reg_receiver"/>
</dbReference>
<keyword evidence="4" id="KW-0238">DNA-binding</keyword>
<feature type="domain" description="Response regulatory" evidence="2">
    <location>
        <begin position="35"/>
        <end position="148"/>
    </location>
</feature>
<evidence type="ECO:0000259" key="2">
    <source>
        <dbReference type="PROSITE" id="PS50110"/>
    </source>
</evidence>
<evidence type="ECO:0000313" key="5">
    <source>
        <dbReference type="Proteomes" id="UP000271925"/>
    </source>
</evidence>
<dbReference type="PROSITE" id="PS50930">
    <property type="entry name" value="HTH_LYTTR"/>
    <property type="match status" value="1"/>
</dbReference>
<dbReference type="PANTHER" id="PTHR37299">
    <property type="entry name" value="TRANSCRIPTIONAL REGULATOR-RELATED"/>
    <property type="match status" value="1"/>
</dbReference>
<reference evidence="4 5" key="1">
    <citation type="submission" date="2018-11" db="EMBL/GenBank/DDBJ databases">
        <authorList>
            <person name="Zhou Z."/>
            <person name="Wang G."/>
        </authorList>
    </citation>
    <scope>NUCLEOTIDE SEQUENCE [LARGE SCALE GENOMIC DNA]</scope>
    <source>
        <strain evidence="4 5">KCTC52004</strain>
    </source>
</reference>
<dbReference type="Pfam" id="PF00072">
    <property type="entry name" value="Response_reg"/>
    <property type="match status" value="1"/>
</dbReference>
<dbReference type="Pfam" id="PF04397">
    <property type="entry name" value="LytTR"/>
    <property type="match status" value="1"/>
</dbReference>
<feature type="domain" description="HTH LytTR-type" evidence="3">
    <location>
        <begin position="178"/>
        <end position="278"/>
    </location>
</feature>
<name>A0A3P1BZV2_9BACT</name>
<dbReference type="SUPFAM" id="SSF52172">
    <property type="entry name" value="CheY-like"/>
    <property type="match status" value="1"/>
</dbReference>
<dbReference type="InterPro" id="IPR046947">
    <property type="entry name" value="LytR-like"/>
</dbReference>
<comment type="caution">
    <text evidence="4">The sequence shown here is derived from an EMBL/GenBank/DDBJ whole genome shotgun (WGS) entry which is preliminary data.</text>
</comment>
<dbReference type="SMART" id="SM00850">
    <property type="entry name" value="LytTR"/>
    <property type="match status" value="1"/>
</dbReference>
<accession>A0A3P1BZV2</accession>
<dbReference type="InterPro" id="IPR007492">
    <property type="entry name" value="LytTR_DNA-bd_dom"/>
</dbReference>
<dbReference type="Gene3D" id="3.40.50.2300">
    <property type="match status" value="1"/>
</dbReference>
<evidence type="ECO:0000259" key="3">
    <source>
        <dbReference type="PROSITE" id="PS50930"/>
    </source>
</evidence>
<protein>
    <submittedName>
        <fullName evidence="4">DNA-binding response regulator</fullName>
    </submittedName>
</protein>
<dbReference type="Proteomes" id="UP000271925">
    <property type="component" value="Unassembled WGS sequence"/>
</dbReference>
<organism evidence="4 5">
    <name type="scientific">Larkinella rosea</name>
    <dbReference type="NCBI Taxonomy" id="2025312"/>
    <lineage>
        <taxon>Bacteria</taxon>
        <taxon>Pseudomonadati</taxon>
        <taxon>Bacteroidota</taxon>
        <taxon>Cytophagia</taxon>
        <taxon>Cytophagales</taxon>
        <taxon>Spirosomataceae</taxon>
        <taxon>Larkinella</taxon>
    </lineage>
</organism>
<keyword evidence="5" id="KW-1185">Reference proteome</keyword>
<proteinExistence type="predicted"/>
<dbReference type="GO" id="GO:0000156">
    <property type="term" value="F:phosphorelay response regulator activity"/>
    <property type="evidence" value="ECO:0007669"/>
    <property type="project" value="InterPro"/>
</dbReference>
<sequence>MPTGNPPEPVFASNCRLSPRLRSAPIHFFRPPMYRALVIDDEPRACHVLEILVQKYLPEITDFRTANSPQQGITLIKSFHPHLLFLDVEMPVLNGFDVLNAVDSWDFEVIFTTAYHQFALQAIKVSALDYLLKPIDIDELRIAFDKFLRRQPQSISPGVLIRNLVHNLKTPNPSQHKLPIPTTEGVHLLTIADIIRCEADNNYTFFYLTNNRRFCASKTLKEFEIMLKEHDFVRVHKSHLVNMLFVEKIDRDGTVQLTSGSAIRMSRRVRQTFFSKPG</sequence>
<feature type="modified residue" description="4-aspartylphosphate" evidence="1">
    <location>
        <position position="87"/>
    </location>
</feature>
<dbReference type="OrthoDB" id="1646880at2"/>
<dbReference type="SMART" id="SM00448">
    <property type="entry name" value="REC"/>
    <property type="match status" value="1"/>
</dbReference>
<evidence type="ECO:0000256" key="1">
    <source>
        <dbReference type="PROSITE-ProRule" id="PRU00169"/>
    </source>
</evidence>
<keyword evidence="1" id="KW-0597">Phosphoprotein</keyword>
<dbReference type="AlphaFoldDB" id="A0A3P1BZV2"/>
<dbReference type="InterPro" id="IPR011006">
    <property type="entry name" value="CheY-like_superfamily"/>
</dbReference>
<dbReference type="PANTHER" id="PTHR37299:SF1">
    <property type="entry name" value="STAGE 0 SPORULATION PROTEIN A HOMOLOG"/>
    <property type="match status" value="1"/>
</dbReference>
<dbReference type="EMBL" id="RQJO01000007">
    <property type="protein sequence ID" value="RRB06691.1"/>
    <property type="molecule type" value="Genomic_DNA"/>
</dbReference>
<evidence type="ECO:0000313" key="4">
    <source>
        <dbReference type="EMBL" id="RRB06691.1"/>
    </source>
</evidence>